<dbReference type="Proteomes" id="UP000247409">
    <property type="component" value="Unassembled WGS sequence"/>
</dbReference>
<dbReference type="Gene3D" id="3.40.630.30">
    <property type="match status" value="1"/>
</dbReference>
<sequence>MFAFSPSRFVLPAAVRPLRVSSPRRRSAERVPRRPRTRCELSATPQPQHGDSLPNTAYEVHYSLHVLPSVTELDKEQWDRFATSSGGSPFSRHDWFRCLEEAKCATAQTGWKPHHLMLRHIETQRVVAIAPAYVKSHSMGEFVFDYEWADAAYAAGILYYPKLLLAVPFTPVTARRILTAESSKQERSRLLFVFAQALVQLCEAMQVSSVHVNFCAEDEVEPLQRVGFMLRKGVQYHFTNFKKGQTAIASFETQIQQSPESCLESQSVFSSAADKRTPYIDFEDYLSEFRSKKRIKMRRERAVVREESGLRIEVVAGQDVDHALMERMFEIYKSTVDKKFYGRQYLTKKFFQMLADCEDFKRYVCLVLARSAEDGRIVGGTFNIVSDTNGGAFYGRYWGCVEEVRYLHFETCYYAAIEYCIERGLSRMEPGAGGGDFKYMRGFEPSVTRSMHYLQDKRLASAVARYLDVESVHIDGAVSQMRVESAIRSKASNPRRATEE</sequence>
<feature type="compositionally biased region" description="Polar residues" evidence="1">
    <location>
        <begin position="43"/>
        <end position="54"/>
    </location>
</feature>
<evidence type="ECO:0008006" key="4">
    <source>
        <dbReference type="Google" id="ProtNLM"/>
    </source>
</evidence>
<dbReference type="PANTHER" id="PTHR47017">
    <property type="entry name" value="ACYL-COA"/>
    <property type="match status" value="1"/>
</dbReference>
<comment type="caution">
    <text evidence="2">The sequence shown here is derived from an EMBL/GenBank/DDBJ whole genome shotgun (WGS) entry which is preliminary data.</text>
</comment>
<evidence type="ECO:0000256" key="1">
    <source>
        <dbReference type="SAM" id="MobiDB-lite"/>
    </source>
</evidence>
<accession>A0A2V3ITN2</accession>
<dbReference type="Pfam" id="PF04339">
    <property type="entry name" value="FemAB_like"/>
    <property type="match status" value="2"/>
</dbReference>
<organism evidence="2 3">
    <name type="scientific">Gracilariopsis chorda</name>
    <dbReference type="NCBI Taxonomy" id="448386"/>
    <lineage>
        <taxon>Eukaryota</taxon>
        <taxon>Rhodophyta</taxon>
        <taxon>Florideophyceae</taxon>
        <taxon>Rhodymeniophycidae</taxon>
        <taxon>Gracilariales</taxon>
        <taxon>Gracilariaceae</taxon>
        <taxon>Gracilariopsis</taxon>
    </lineage>
</organism>
<dbReference type="EMBL" id="NBIV01000060">
    <property type="protein sequence ID" value="PXF45459.1"/>
    <property type="molecule type" value="Genomic_DNA"/>
</dbReference>
<protein>
    <recommendedName>
        <fullName evidence="4">BioF2-like acetyltransferase domain-containing protein</fullName>
    </recommendedName>
</protein>
<proteinExistence type="predicted"/>
<evidence type="ECO:0000313" key="2">
    <source>
        <dbReference type="EMBL" id="PXF45459.1"/>
    </source>
</evidence>
<dbReference type="PANTHER" id="PTHR47017:SF1">
    <property type="entry name" value="ACYL-COA"/>
    <property type="match status" value="1"/>
</dbReference>
<dbReference type="SUPFAM" id="SSF55729">
    <property type="entry name" value="Acyl-CoA N-acyltransferases (Nat)"/>
    <property type="match status" value="1"/>
</dbReference>
<reference evidence="2 3" key="1">
    <citation type="journal article" date="2018" name="Mol. Biol. Evol.">
        <title>Analysis of the draft genome of the red seaweed Gracilariopsis chorda provides insights into genome size evolution in Rhodophyta.</title>
        <authorList>
            <person name="Lee J."/>
            <person name="Yang E.C."/>
            <person name="Graf L."/>
            <person name="Yang J.H."/>
            <person name="Qiu H."/>
            <person name="Zel Zion U."/>
            <person name="Chan C.X."/>
            <person name="Stephens T.G."/>
            <person name="Weber A.P.M."/>
            <person name="Boo G.H."/>
            <person name="Boo S.M."/>
            <person name="Kim K.M."/>
            <person name="Shin Y."/>
            <person name="Jung M."/>
            <person name="Lee S.J."/>
            <person name="Yim H.S."/>
            <person name="Lee J.H."/>
            <person name="Bhattacharya D."/>
            <person name="Yoon H.S."/>
        </authorList>
    </citation>
    <scope>NUCLEOTIDE SEQUENCE [LARGE SCALE GENOMIC DNA]</scope>
    <source>
        <strain evidence="2 3">SKKU-2015</strain>
        <tissue evidence="2">Whole body</tissue>
    </source>
</reference>
<dbReference type="OrthoDB" id="1946at2759"/>
<evidence type="ECO:0000313" key="3">
    <source>
        <dbReference type="Proteomes" id="UP000247409"/>
    </source>
</evidence>
<keyword evidence="3" id="KW-1185">Reference proteome</keyword>
<dbReference type="AlphaFoldDB" id="A0A2V3ITN2"/>
<gene>
    <name evidence="2" type="ORF">BWQ96_04757</name>
</gene>
<dbReference type="InterPro" id="IPR007434">
    <property type="entry name" value="FemAB-like"/>
</dbReference>
<dbReference type="InterPro" id="IPR016181">
    <property type="entry name" value="Acyl_CoA_acyltransferase"/>
</dbReference>
<name>A0A2V3ITN2_9FLOR</name>
<feature type="region of interest" description="Disordered" evidence="1">
    <location>
        <begin position="21"/>
        <end position="54"/>
    </location>
</feature>